<dbReference type="InterPro" id="IPR022085">
    <property type="entry name" value="OpdG"/>
</dbReference>
<reference evidence="2" key="1">
    <citation type="journal article" date="2017" name="Genome Biol.">
        <title>Comparative genomics reveals high biological diversity and specific adaptations in the industrially and medically important fungal genus Aspergillus.</title>
        <authorList>
            <person name="de Vries R.P."/>
            <person name="Riley R."/>
            <person name="Wiebenga A."/>
            <person name="Aguilar-Osorio G."/>
            <person name="Amillis S."/>
            <person name="Uchima C.A."/>
            <person name="Anderluh G."/>
            <person name="Asadollahi M."/>
            <person name="Askin M."/>
            <person name="Barry K."/>
            <person name="Battaglia E."/>
            <person name="Bayram O."/>
            <person name="Benocci T."/>
            <person name="Braus-Stromeyer S.A."/>
            <person name="Caldana C."/>
            <person name="Canovas D."/>
            <person name="Cerqueira G.C."/>
            <person name="Chen F."/>
            <person name="Chen W."/>
            <person name="Choi C."/>
            <person name="Clum A."/>
            <person name="Dos Santos R.A."/>
            <person name="Damasio A.R."/>
            <person name="Diallinas G."/>
            <person name="Emri T."/>
            <person name="Fekete E."/>
            <person name="Flipphi M."/>
            <person name="Freyberg S."/>
            <person name="Gallo A."/>
            <person name="Gournas C."/>
            <person name="Habgood R."/>
            <person name="Hainaut M."/>
            <person name="Harispe M.L."/>
            <person name="Henrissat B."/>
            <person name="Hilden K.S."/>
            <person name="Hope R."/>
            <person name="Hossain A."/>
            <person name="Karabika E."/>
            <person name="Karaffa L."/>
            <person name="Karanyi Z."/>
            <person name="Krasevec N."/>
            <person name="Kuo A."/>
            <person name="Kusch H."/>
            <person name="LaButti K."/>
            <person name="Lagendijk E.L."/>
            <person name="Lapidus A."/>
            <person name="Levasseur A."/>
            <person name="Lindquist E."/>
            <person name="Lipzen A."/>
            <person name="Logrieco A.F."/>
            <person name="MacCabe A."/>
            <person name="Maekelae M.R."/>
            <person name="Malavazi I."/>
            <person name="Melin P."/>
            <person name="Meyer V."/>
            <person name="Mielnichuk N."/>
            <person name="Miskei M."/>
            <person name="Molnar A.P."/>
            <person name="Mule G."/>
            <person name="Ngan C.Y."/>
            <person name="Orejas M."/>
            <person name="Orosz E."/>
            <person name="Ouedraogo J.P."/>
            <person name="Overkamp K.M."/>
            <person name="Park H.-S."/>
            <person name="Perrone G."/>
            <person name="Piumi F."/>
            <person name="Punt P.J."/>
            <person name="Ram A.F."/>
            <person name="Ramon A."/>
            <person name="Rauscher S."/>
            <person name="Record E."/>
            <person name="Riano-Pachon D.M."/>
            <person name="Robert V."/>
            <person name="Roehrig J."/>
            <person name="Ruller R."/>
            <person name="Salamov A."/>
            <person name="Salih N.S."/>
            <person name="Samson R.A."/>
            <person name="Sandor E."/>
            <person name="Sanguinetti M."/>
            <person name="Schuetze T."/>
            <person name="Sepcic K."/>
            <person name="Shelest E."/>
            <person name="Sherlock G."/>
            <person name="Sophianopoulou V."/>
            <person name="Squina F.M."/>
            <person name="Sun H."/>
            <person name="Susca A."/>
            <person name="Todd R.B."/>
            <person name="Tsang A."/>
            <person name="Unkles S.E."/>
            <person name="van de Wiele N."/>
            <person name="van Rossen-Uffink D."/>
            <person name="Oliveira J.V."/>
            <person name="Vesth T.C."/>
            <person name="Visser J."/>
            <person name="Yu J.-H."/>
            <person name="Zhou M."/>
            <person name="Andersen M.R."/>
            <person name="Archer D.B."/>
            <person name="Baker S.E."/>
            <person name="Benoit I."/>
            <person name="Brakhage A.A."/>
            <person name="Braus G.H."/>
            <person name="Fischer R."/>
            <person name="Frisvad J.C."/>
            <person name="Goldman G.H."/>
            <person name="Houbraken J."/>
            <person name="Oakley B."/>
            <person name="Pocsi I."/>
            <person name="Scazzocchio C."/>
            <person name="Seiboth B."/>
            <person name="vanKuyk P.A."/>
            <person name="Wortman J."/>
            <person name="Dyer P.S."/>
            <person name="Grigoriev I.V."/>
        </authorList>
    </citation>
    <scope>NUCLEOTIDE SEQUENCE [LARGE SCALE GENOMIC DNA]</scope>
    <source>
        <strain evidence="2">CBS 516.65</strain>
    </source>
</reference>
<organism evidence="1 2">
    <name type="scientific">Aspergillus glaucus CBS 516.65</name>
    <dbReference type="NCBI Taxonomy" id="1160497"/>
    <lineage>
        <taxon>Eukaryota</taxon>
        <taxon>Fungi</taxon>
        <taxon>Dikarya</taxon>
        <taxon>Ascomycota</taxon>
        <taxon>Pezizomycotina</taxon>
        <taxon>Eurotiomycetes</taxon>
        <taxon>Eurotiomycetidae</taxon>
        <taxon>Eurotiales</taxon>
        <taxon>Aspergillaceae</taxon>
        <taxon>Aspergillus</taxon>
        <taxon>Aspergillus subgen. Aspergillus</taxon>
    </lineage>
</organism>
<dbReference type="Pfam" id="PF12311">
    <property type="entry name" value="DUF3632"/>
    <property type="match status" value="1"/>
</dbReference>
<dbReference type="AlphaFoldDB" id="A0A1L9VD37"/>
<dbReference type="EMBL" id="KV878904">
    <property type="protein sequence ID" value="OJJ81810.1"/>
    <property type="molecule type" value="Genomic_DNA"/>
</dbReference>
<dbReference type="RefSeq" id="XP_022398508.1">
    <property type="nucleotide sequence ID" value="XM_022550240.1"/>
</dbReference>
<name>A0A1L9VD37_ASPGL</name>
<dbReference type="STRING" id="1160497.A0A1L9VD37"/>
<evidence type="ECO:0000313" key="2">
    <source>
        <dbReference type="Proteomes" id="UP000184300"/>
    </source>
</evidence>
<proteinExistence type="predicted"/>
<dbReference type="Proteomes" id="UP000184300">
    <property type="component" value="Unassembled WGS sequence"/>
</dbReference>
<accession>A0A1L9VD37</accession>
<dbReference type="OrthoDB" id="5392447at2759"/>
<evidence type="ECO:0000313" key="1">
    <source>
        <dbReference type="EMBL" id="OJJ81810.1"/>
    </source>
</evidence>
<dbReference type="VEuPathDB" id="FungiDB:ASPGLDRAFT_83984"/>
<gene>
    <name evidence="1" type="ORF">ASPGLDRAFT_83984</name>
</gene>
<protein>
    <submittedName>
        <fullName evidence="1">Uncharacterized protein</fullName>
    </submittedName>
</protein>
<keyword evidence="2" id="KW-1185">Reference proteome</keyword>
<dbReference type="GeneID" id="34466500"/>
<sequence>MPPIAVDTGSSPRYIGTVVSPSWFTDAISPDGDPDNGCHPQEAQALRDYHEGKITIQEAAYAISRPTATSQSTELNCERNKSWNLLIAALEEWPEPESSPIFALLKEMENIPEPAIREEAKHSVTSDPFWKELPDDTDLRRQLREKYIHIAALETRLVDEKIGPISLDWGYECLTDVFERREAIPDIQVLMAAEWLKRLARRIFDGALKQEEDWPFKRDYLNLRKGGNAMTVERWQYWKSRLEKYVREGLPESDSVAMAIQAMNVAEKEQH</sequence>